<dbReference type="OrthoDB" id="2679650at2"/>
<evidence type="ECO:0000313" key="1">
    <source>
        <dbReference type="EMBL" id="KAA9028573.1"/>
    </source>
</evidence>
<dbReference type="InterPro" id="IPR023906">
    <property type="entry name" value="rSAM_target_put"/>
</dbReference>
<dbReference type="EMBL" id="VYKL01000010">
    <property type="protein sequence ID" value="KAA9028573.1"/>
    <property type="molecule type" value="Genomic_DNA"/>
</dbReference>
<sequence>MGKNWSVSFEHEEYEGNRDLIIEEAMEAVEKTSKGYYVNLVTPDVLGHPESYLIEVLEEHFKDAIKMKYIDQCGCGGYVLRVWKKE</sequence>
<protein>
    <submittedName>
        <fullName evidence="1">CGCGG family rSAM-modified RiPP protein</fullName>
    </submittedName>
</protein>
<comment type="caution">
    <text evidence="1">The sequence shown here is derived from an EMBL/GenBank/DDBJ whole genome shotgun (WGS) entry which is preliminary data.</text>
</comment>
<proteinExistence type="predicted"/>
<gene>
    <name evidence="1" type="ORF">F4V44_04700</name>
</gene>
<name>A0A5J5I0V3_9BACI</name>
<keyword evidence="2" id="KW-1185">Reference proteome</keyword>
<accession>A0A5J5I0V3</accession>
<reference evidence="1 2" key="1">
    <citation type="submission" date="2019-09" db="EMBL/GenBank/DDBJ databases">
        <title>Whole genome sequences of isolates from the Mars Exploration Rovers.</title>
        <authorList>
            <person name="Seuylemezian A."/>
            <person name="Vaishampayan P."/>
        </authorList>
    </citation>
    <scope>NUCLEOTIDE SEQUENCE [LARGE SCALE GENOMIC DNA]</scope>
    <source>
        <strain evidence="1 2">MER_TA_151</strain>
    </source>
</reference>
<dbReference type="Proteomes" id="UP000326671">
    <property type="component" value="Unassembled WGS sequence"/>
</dbReference>
<organism evidence="1 2">
    <name type="scientific">Niallia endozanthoxylica</name>
    <dbReference type="NCBI Taxonomy" id="2036016"/>
    <lineage>
        <taxon>Bacteria</taxon>
        <taxon>Bacillati</taxon>
        <taxon>Bacillota</taxon>
        <taxon>Bacilli</taxon>
        <taxon>Bacillales</taxon>
        <taxon>Bacillaceae</taxon>
        <taxon>Niallia</taxon>
    </lineage>
</organism>
<dbReference type="AlphaFoldDB" id="A0A5J5I0V3"/>
<evidence type="ECO:0000313" key="2">
    <source>
        <dbReference type="Proteomes" id="UP000326671"/>
    </source>
</evidence>
<dbReference type="RefSeq" id="WP_150438825.1">
    <property type="nucleotide sequence ID" value="NZ_VYKL01000010.1"/>
</dbReference>
<dbReference type="Pfam" id="PF26005">
    <property type="entry name" value="rSAM_target_put"/>
    <property type="match status" value="1"/>
</dbReference>
<dbReference type="NCBIfam" id="TIGR03995">
    <property type="entry name" value="target_X_rSAM"/>
    <property type="match status" value="1"/>
</dbReference>